<dbReference type="RefSeq" id="WP_345080150.1">
    <property type="nucleotide sequence ID" value="NZ_BAABFA010000008.1"/>
</dbReference>
<reference evidence="2" key="1">
    <citation type="journal article" date="2019" name="Int. J. Syst. Evol. Microbiol.">
        <title>The Global Catalogue of Microorganisms (GCM) 10K type strain sequencing project: providing services to taxonomists for standard genome sequencing and annotation.</title>
        <authorList>
            <consortium name="The Broad Institute Genomics Platform"/>
            <consortium name="The Broad Institute Genome Sequencing Center for Infectious Disease"/>
            <person name="Wu L."/>
            <person name="Ma J."/>
        </authorList>
    </citation>
    <scope>NUCLEOTIDE SEQUENCE [LARGE SCALE GENOMIC DNA]</scope>
    <source>
        <strain evidence="2">JCM 32105</strain>
    </source>
</reference>
<keyword evidence="2" id="KW-1185">Reference proteome</keyword>
<dbReference type="Proteomes" id="UP001500067">
    <property type="component" value="Unassembled WGS sequence"/>
</dbReference>
<comment type="caution">
    <text evidence="1">The sequence shown here is derived from an EMBL/GenBank/DDBJ whole genome shotgun (WGS) entry which is preliminary data.</text>
</comment>
<evidence type="ECO:0000313" key="1">
    <source>
        <dbReference type="EMBL" id="GAA4463572.1"/>
    </source>
</evidence>
<dbReference type="EMBL" id="BAABFA010000008">
    <property type="protein sequence ID" value="GAA4463572.1"/>
    <property type="molecule type" value="Genomic_DNA"/>
</dbReference>
<name>A0ABP8NCG2_9BACT</name>
<proteinExistence type="predicted"/>
<gene>
    <name evidence="1" type="ORF">GCM10023093_12350</name>
</gene>
<organism evidence="1 2">
    <name type="scientific">Nemorincola caseinilytica</name>
    <dbReference type="NCBI Taxonomy" id="2054315"/>
    <lineage>
        <taxon>Bacteria</taxon>
        <taxon>Pseudomonadati</taxon>
        <taxon>Bacteroidota</taxon>
        <taxon>Chitinophagia</taxon>
        <taxon>Chitinophagales</taxon>
        <taxon>Chitinophagaceae</taxon>
        <taxon>Nemorincola</taxon>
    </lineage>
</organism>
<sequence length="143" mass="16743">MQLKPGKGLGDITFGMLPATVEKLLGKPDRIFVVDDEEEEFIYQYNELRTMYTFYKHEKDRLGYIRSSNPAITYNGALLLDQPIKDVLDGPMKDIKKWQAEKYDFFDTYMNEKSWIVLNVEYDRIADIEVGVPLDGDEVYVWL</sequence>
<evidence type="ECO:0000313" key="2">
    <source>
        <dbReference type="Proteomes" id="UP001500067"/>
    </source>
</evidence>
<accession>A0ABP8NCG2</accession>
<protein>
    <submittedName>
        <fullName evidence="1">Uncharacterized protein</fullName>
    </submittedName>
</protein>